<dbReference type="Gene3D" id="2.40.128.20">
    <property type="match status" value="1"/>
</dbReference>
<sequence>ATYIRQRLLFSFCRHPLRINYCFAEMRLLKVIVIVATCMSFNTNADTNPAEESQFGNQEILPIVGVFNTTKLLWLYQQNISSARSDPRCSSQKPCTVNEALCISWKKLNITNNDVDIEQEKKRINATRSWFTDLHGRFEKSAGGLGRVEFNITGRRQQPYKIMDLVYNDTNCSVFSVNYSTQAPLTVCELFVQDQQAPYGPTEGCSKYFNQNCTGDTLVFYNKTCSAPREELTSTQGPQNTYI</sequence>
<reference evidence="1" key="2">
    <citation type="journal article" date="2015" name="J. Proteomics">
        <title>Sexual differences in the sialomes of the zebra tick, Rhipicephalus pulchellus.</title>
        <authorList>
            <person name="Tan A.W."/>
            <person name="Francischetti I.M."/>
            <person name="Slovak M."/>
            <person name="Kini R.M."/>
            <person name="Ribeiro J.M."/>
        </authorList>
    </citation>
    <scope>NUCLEOTIDE SEQUENCE</scope>
    <source>
        <tissue evidence="1">Salivary gland</tissue>
    </source>
</reference>
<dbReference type="AlphaFoldDB" id="L7MD10"/>
<protein>
    <submittedName>
        <fullName evidence="1">Putative group v salivary lipocalin</fullName>
    </submittedName>
</protein>
<name>L7MD10_RHIPC</name>
<reference evidence="1" key="1">
    <citation type="submission" date="2012-11" db="EMBL/GenBank/DDBJ databases">
        <authorList>
            <person name="Lucero-Rivera Y.E."/>
            <person name="Tovar-Ramirez D."/>
        </authorList>
    </citation>
    <scope>NUCLEOTIDE SEQUENCE</scope>
    <source>
        <tissue evidence="1">Salivary gland</tissue>
    </source>
</reference>
<dbReference type="InterPro" id="IPR012674">
    <property type="entry name" value="Calycin"/>
</dbReference>
<feature type="non-terminal residue" evidence="1">
    <location>
        <position position="1"/>
    </location>
</feature>
<organism evidence="1">
    <name type="scientific">Rhipicephalus pulchellus</name>
    <name type="common">Yellow backed tick</name>
    <name type="synonym">Dermacentor pulchellus</name>
    <dbReference type="NCBI Taxonomy" id="72859"/>
    <lineage>
        <taxon>Eukaryota</taxon>
        <taxon>Metazoa</taxon>
        <taxon>Ecdysozoa</taxon>
        <taxon>Arthropoda</taxon>
        <taxon>Chelicerata</taxon>
        <taxon>Arachnida</taxon>
        <taxon>Acari</taxon>
        <taxon>Parasitiformes</taxon>
        <taxon>Ixodida</taxon>
        <taxon>Ixodoidea</taxon>
        <taxon>Ixodidae</taxon>
        <taxon>Rhipicephalinae</taxon>
        <taxon>Rhipicephalus</taxon>
        <taxon>Rhipicephalus</taxon>
    </lineage>
</organism>
<dbReference type="EMBL" id="GACK01003322">
    <property type="protein sequence ID" value="JAA61712.1"/>
    <property type="molecule type" value="mRNA"/>
</dbReference>
<dbReference type="SUPFAM" id="SSF50814">
    <property type="entry name" value="Lipocalins"/>
    <property type="match status" value="1"/>
</dbReference>
<evidence type="ECO:0000313" key="1">
    <source>
        <dbReference type="EMBL" id="JAA61712.1"/>
    </source>
</evidence>
<accession>L7MD10</accession>
<proteinExistence type="evidence at transcript level"/>